<evidence type="ECO:0000313" key="1">
    <source>
        <dbReference type="EMBL" id="CAD8126444.1"/>
    </source>
</evidence>
<protein>
    <submittedName>
        <fullName evidence="1">Uncharacterized protein</fullName>
    </submittedName>
</protein>
<dbReference type="EMBL" id="CAJJDN010000167">
    <property type="protein sequence ID" value="CAD8126444.1"/>
    <property type="molecule type" value="Genomic_DNA"/>
</dbReference>
<accession>A0A8S1RGY5</accession>
<proteinExistence type="predicted"/>
<dbReference type="AlphaFoldDB" id="A0A8S1RGY5"/>
<sequence length="159" mass="19101">MNQKANYYQNKMNSNKKIFNLTNLIKDVSFISIYCIMTEYLEHMIKMILFLQFNRQFIILCLNRKINRQILQSIIIDTQEKRFELDNNPIKFIYFKAFINSKFPLLKSLTSNINIVDPKNKLNCTQNLKLIKKVEEIHKFKIQKKTFNKISVLLNKMNL</sequence>
<name>A0A8S1RGY5_9CILI</name>
<evidence type="ECO:0000313" key="2">
    <source>
        <dbReference type="Proteomes" id="UP000692954"/>
    </source>
</evidence>
<keyword evidence="2" id="KW-1185">Reference proteome</keyword>
<reference evidence="1" key="1">
    <citation type="submission" date="2021-01" db="EMBL/GenBank/DDBJ databases">
        <authorList>
            <consortium name="Genoscope - CEA"/>
            <person name="William W."/>
        </authorList>
    </citation>
    <scope>NUCLEOTIDE SEQUENCE</scope>
</reference>
<dbReference type="OrthoDB" id="545063at2759"/>
<gene>
    <name evidence="1" type="ORF">PSON_ATCC_30995.1.T1670080</name>
</gene>
<dbReference type="Proteomes" id="UP000692954">
    <property type="component" value="Unassembled WGS sequence"/>
</dbReference>
<organism evidence="1 2">
    <name type="scientific">Paramecium sonneborni</name>
    <dbReference type="NCBI Taxonomy" id="65129"/>
    <lineage>
        <taxon>Eukaryota</taxon>
        <taxon>Sar</taxon>
        <taxon>Alveolata</taxon>
        <taxon>Ciliophora</taxon>
        <taxon>Intramacronucleata</taxon>
        <taxon>Oligohymenophorea</taxon>
        <taxon>Peniculida</taxon>
        <taxon>Parameciidae</taxon>
        <taxon>Paramecium</taxon>
    </lineage>
</organism>
<comment type="caution">
    <text evidence="1">The sequence shown here is derived from an EMBL/GenBank/DDBJ whole genome shotgun (WGS) entry which is preliminary data.</text>
</comment>